<dbReference type="PANTHER" id="PTHR12606">
    <property type="entry name" value="SENTRIN/SUMO-SPECIFIC PROTEASE"/>
    <property type="match status" value="1"/>
</dbReference>
<evidence type="ECO:0000313" key="7">
    <source>
        <dbReference type="Proteomes" id="UP000001542"/>
    </source>
</evidence>
<dbReference type="Proteomes" id="UP000001542">
    <property type="component" value="Unassembled WGS sequence"/>
</dbReference>
<proteinExistence type="inferred from homology"/>
<dbReference type="FunFam" id="3.40.395.10:FF:000021">
    <property type="entry name" value="Clan CE, family C48, Ulp1-like cysteine peptidase"/>
    <property type="match status" value="1"/>
</dbReference>
<evidence type="ECO:0000256" key="1">
    <source>
        <dbReference type="ARBA" id="ARBA00005234"/>
    </source>
</evidence>
<keyword evidence="7" id="KW-1185">Reference proteome</keyword>
<keyword evidence="3" id="KW-0378">Hydrolase</keyword>
<protein>
    <submittedName>
        <fullName evidence="6">Clan CE, family C48, Ulp1-like cysteine peptidase</fullName>
    </submittedName>
</protein>
<keyword evidence="4" id="KW-0788">Thiol protease</keyword>
<dbReference type="InterPro" id="IPR038765">
    <property type="entry name" value="Papain-like_cys_pep_sf"/>
</dbReference>
<dbReference type="eggNOG" id="KOG0778">
    <property type="taxonomic scope" value="Eukaryota"/>
</dbReference>
<dbReference type="STRING" id="5722.A2DBS8"/>
<dbReference type="GO" id="GO:0005634">
    <property type="term" value="C:nucleus"/>
    <property type="evidence" value="ECO:0000318"/>
    <property type="project" value="GO_Central"/>
</dbReference>
<dbReference type="InParanoid" id="A2DBS8"/>
<reference evidence="6" key="2">
    <citation type="journal article" date="2007" name="Science">
        <title>Draft genome sequence of the sexually transmitted pathogen Trichomonas vaginalis.</title>
        <authorList>
            <person name="Carlton J.M."/>
            <person name="Hirt R.P."/>
            <person name="Silva J.C."/>
            <person name="Delcher A.L."/>
            <person name="Schatz M."/>
            <person name="Zhao Q."/>
            <person name="Wortman J.R."/>
            <person name="Bidwell S.L."/>
            <person name="Alsmark U.C.M."/>
            <person name="Besteiro S."/>
            <person name="Sicheritz-Ponten T."/>
            <person name="Noel C.J."/>
            <person name="Dacks J.B."/>
            <person name="Foster P.G."/>
            <person name="Simillion C."/>
            <person name="Van de Peer Y."/>
            <person name="Miranda-Saavedra D."/>
            <person name="Barton G.J."/>
            <person name="Westrop G.D."/>
            <person name="Mueller S."/>
            <person name="Dessi D."/>
            <person name="Fiori P.L."/>
            <person name="Ren Q."/>
            <person name="Paulsen I."/>
            <person name="Zhang H."/>
            <person name="Bastida-Corcuera F.D."/>
            <person name="Simoes-Barbosa A."/>
            <person name="Brown M.T."/>
            <person name="Hayes R.D."/>
            <person name="Mukherjee M."/>
            <person name="Okumura C.Y."/>
            <person name="Schneider R."/>
            <person name="Smith A.J."/>
            <person name="Vanacova S."/>
            <person name="Villalvazo M."/>
            <person name="Haas B.J."/>
            <person name="Pertea M."/>
            <person name="Feldblyum T.V."/>
            <person name="Utterback T.R."/>
            <person name="Shu C.L."/>
            <person name="Osoegawa K."/>
            <person name="de Jong P.J."/>
            <person name="Hrdy I."/>
            <person name="Horvathova L."/>
            <person name="Zubacova Z."/>
            <person name="Dolezal P."/>
            <person name="Malik S.B."/>
            <person name="Logsdon J.M. Jr."/>
            <person name="Henze K."/>
            <person name="Gupta A."/>
            <person name="Wang C.C."/>
            <person name="Dunne R.L."/>
            <person name="Upcroft J.A."/>
            <person name="Upcroft P."/>
            <person name="White O."/>
            <person name="Salzberg S.L."/>
            <person name="Tang P."/>
            <person name="Chiu C.-H."/>
            <person name="Lee Y.-S."/>
            <person name="Embley T.M."/>
            <person name="Coombs G.H."/>
            <person name="Mottram J.C."/>
            <person name="Tachezy J."/>
            <person name="Fraser-Liggett C.M."/>
            <person name="Johnson P.J."/>
        </authorList>
    </citation>
    <scope>NUCLEOTIDE SEQUENCE [LARGE SCALE GENOMIC DNA]</scope>
    <source>
        <strain evidence="6">G3</strain>
    </source>
</reference>
<accession>A2DBS8</accession>
<dbReference type="PROSITE" id="PS50600">
    <property type="entry name" value="ULP_PROTEASE"/>
    <property type="match status" value="1"/>
</dbReference>
<dbReference type="Pfam" id="PF02902">
    <property type="entry name" value="Peptidase_C48"/>
    <property type="match status" value="1"/>
</dbReference>
<evidence type="ECO:0000313" key="6">
    <source>
        <dbReference type="EMBL" id="EAY22281.1"/>
    </source>
</evidence>
<evidence type="ECO:0000256" key="3">
    <source>
        <dbReference type="ARBA" id="ARBA00022801"/>
    </source>
</evidence>
<organism evidence="6 7">
    <name type="scientific">Trichomonas vaginalis (strain ATCC PRA-98 / G3)</name>
    <dbReference type="NCBI Taxonomy" id="412133"/>
    <lineage>
        <taxon>Eukaryota</taxon>
        <taxon>Metamonada</taxon>
        <taxon>Parabasalia</taxon>
        <taxon>Trichomonadida</taxon>
        <taxon>Trichomonadidae</taxon>
        <taxon>Trichomonas</taxon>
    </lineage>
</organism>
<dbReference type="InterPro" id="IPR003653">
    <property type="entry name" value="Peptidase_C48_C"/>
</dbReference>
<keyword evidence="2" id="KW-0645">Protease</keyword>
<feature type="domain" description="Ubiquitin-like protease family profile" evidence="5">
    <location>
        <begin position="45"/>
        <end position="195"/>
    </location>
</feature>
<dbReference type="VEuPathDB" id="TrichDB:TVAGG3_0380630"/>
<dbReference type="GO" id="GO:0006508">
    <property type="term" value="P:proteolysis"/>
    <property type="evidence" value="ECO:0007669"/>
    <property type="project" value="UniProtKB-KW"/>
</dbReference>
<dbReference type="KEGG" id="tva:5467835"/>
<dbReference type="SUPFAM" id="SSF54001">
    <property type="entry name" value="Cysteine proteinases"/>
    <property type="match status" value="1"/>
</dbReference>
<sequence>MSCNFLKNLLYNIEMEQDTNESTVLSASRINFLYQESTIKPKPKISFEFSDLNCLAPTQWLNDAVINSYMNLMKSKTSENIGSTNTFFYAKLERDGPESAVMWEGIKGEKLNIYEKFLIPVCSGAHWILICCDFVQNELQVLDPLGGMYHSKANTINGFLSYQGIPTLPVKHPRVPSQHNGYDCGVFLLSNARCHFFNNGIYNFSQGDIPNMRRKIKQELLDCVSNKD</sequence>
<reference evidence="6" key="1">
    <citation type="submission" date="2006-10" db="EMBL/GenBank/DDBJ databases">
        <authorList>
            <person name="Amadeo P."/>
            <person name="Zhao Q."/>
            <person name="Wortman J."/>
            <person name="Fraser-Liggett C."/>
            <person name="Carlton J."/>
        </authorList>
    </citation>
    <scope>NUCLEOTIDE SEQUENCE</scope>
    <source>
        <strain evidence="6">G3</strain>
    </source>
</reference>
<comment type="similarity">
    <text evidence="1">Belongs to the peptidase C48 family.</text>
</comment>
<dbReference type="GO" id="GO:0016926">
    <property type="term" value="P:protein desumoylation"/>
    <property type="evidence" value="ECO:0000318"/>
    <property type="project" value="GO_Central"/>
</dbReference>
<dbReference type="Gene3D" id="3.40.395.10">
    <property type="entry name" value="Adenoviral Proteinase, Chain A"/>
    <property type="match status" value="1"/>
</dbReference>
<gene>
    <name evidence="6" type="ORF">TVAG_094560</name>
</gene>
<evidence type="ECO:0000256" key="2">
    <source>
        <dbReference type="ARBA" id="ARBA00022670"/>
    </source>
</evidence>
<name>A2DBS8_TRIV3</name>
<evidence type="ECO:0000256" key="4">
    <source>
        <dbReference type="ARBA" id="ARBA00022807"/>
    </source>
</evidence>
<dbReference type="OrthoDB" id="1939479at2759"/>
<dbReference type="PANTHER" id="PTHR12606:SF1">
    <property type="entry name" value="UBIQUITIN-LIKE-SPECIFIC PROTEASE 1A"/>
    <property type="match status" value="1"/>
</dbReference>
<dbReference type="GO" id="GO:0016929">
    <property type="term" value="F:deSUMOylase activity"/>
    <property type="evidence" value="ECO:0000318"/>
    <property type="project" value="GO_Central"/>
</dbReference>
<dbReference type="AlphaFoldDB" id="A2DBS8"/>
<dbReference type="RefSeq" id="XP_001583267.1">
    <property type="nucleotide sequence ID" value="XM_001583217.1"/>
</dbReference>
<dbReference type="SMR" id="A2DBS8"/>
<dbReference type="VEuPathDB" id="TrichDB:TVAG_094560"/>
<evidence type="ECO:0000259" key="5">
    <source>
        <dbReference type="PROSITE" id="PS50600"/>
    </source>
</evidence>
<dbReference type="EMBL" id="DS113185">
    <property type="protein sequence ID" value="EAY22281.1"/>
    <property type="molecule type" value="Genomic_DNA"/>
</dbReference>